<dbReference type="EMBL" id="LGRX02001041">
    <property type="protein sequence ID" value="KAK3287030.1"/>
    <property type="molecule type" value="Genomic_DNA"/>
</dbReference>
<organism evidence="3 5">
    <name type="scientific">Cymbomonas tetramitiformis</name>
    <dbReference type="NCBI Taxonomy" id="36881"/>
    <lineage>
        <taxon>Eukaryota</taxon>
        <taxon>Viridiplantae</taxon>
        <taxon>Chlorophyta</taxon>
        <taxon>Pyramimonadophyceae</taxon>
        <taxon>Pyramimonadales</taxon>
        <taxon>Pyramimonadaceae</taxon>
        <taxon>Cymbomonas</taxon>
    </lineage>
</organism>
<dbReference type="Proteomes" id="UP001190700">
    <property type="component" value="Unassembled WGS sequence"/>
</dbReference>
<keyword evidence="5" id="KW-1185">Reference proteome</keyword>
<dbReference type="AlphaFoldDB" id="A0AAE0LJ26"/>
<gene>
    <name evidence="2" type="ORF">CYMTET_11189</name>
    <name evidence="3" type="ORF">CYMTET_5437</name>
    <name evidence="4" type="ORF">CYMTET_5440</name>
</gene>
<evidence type="ECO:0000256" key="1">
    <source>
        <dbReference type="SAM" id="MobiDB-lite"/>
    </source>
</evidence>
<name>A0AAE0LJ26_9CHLO</name>
<reference evidence="3 5" key="1">
    <citation type="journal article" date="2015" name="Genome Biol. Evol.">
        <title>Comparative Genomics of a Bacterivorous Green Alga Reveals Evolutionary Causalities and Consequences of Phago-Mixotrophic Mode of Nutrition.</title>
        <authorList>
            <person name="Burns J.A."/>
            <person name="Paasch A."/>
            <person name="Narechania A."/>
            <person name="Kim E."/>
        </authorList>
    </citation>
    <scope>NUCLEOTIDE SEQUENCE [LARGE SCALE GENOMIC DNA]</scope>
    <source>
        <strain evidence="3">PLY_AMNH</strain>
    </source>
</reference>
<evidence type="ECO:0000313" key="5">
    <source>
        <dbReference type="Proteomes" id="UP001190700"/>
    </source>
</evidence>
<sequence>MTDQGSSEVVSERRCSPAGEKPEETREQKSGMEALLAQQTAMMQLMMQHVKHLNTRVEVAEEAATEARLPKWHNRSER</sequence>
<evidence type="ECO:0000313" key="3">
    <source>
        <dbReference type="EMBL" id="KAK3287027.1"/>
    </source>
</evidence>
<protein>
    <submittedName>
        <fullName evidence="3">Uncharacterized protein</fullName>
    </submittedName>
</protein>
<comment type="caution">
    <text evidence="3">The sequence shown here is derived from an EMBL/GenBank/DDBJ whole genome shotgun (WGS) entry which is preliminary data.</text>
</comment>
<dbReference type="EMBL" id="LGRX02004119">
    <property type="protein sequence ID" value="KAK3280994.1"/>
    <property type="molecule type" value="Genomic_DNA"/>
</dbReference>
<evidence type="ECO:0000313" key="4">
    <source>
        <dbReference type="EMBL" id="KAK3287030.1"/>
    </source>
</evidence>
<feature type="compositionally biased region" description="Basic and acidic residues" evidence="1">
    <location>
        <begin position="10"/>
        <end position="30"/>
    </location>
</feature>
<proteinExistence type="predicted"/>
<feature type="region of interest" description="Disordered" evidence="1">
    <location>
        <begin position="1"/>
        <end position="31"/>
    </location>
</feature>
<accession>A0AAE0LJ26</accession>
<evidence type="ECO:0000313" key="2">
    <source>
        <dbReference type="EMBL" id="KAK3280994.1"/>
    </source>
</evidence>
<dbReference type="EMBL" id="LGRX02001041">
    <property type="protein sequence ID" value="KAK3287027.1"/>
    <property type="molecule type" value="Genomic_DNA"/>
</dbReference>
<reference evidence="3" key="2">
    <citation type="submission" date="2023-06" db="EMBL/GenBank/DDBJ databases">
        <title>Long-read-based genome assembly of the green algal bacterivore Cymbomonas tetramitiformis.</title>
        <authorList>
            <person name="Gyaltshen Y."/>
            <person name="Rozenberg A."/>
            <person name="Paasch A."/>
            <person name="Burns J.A."/>
            <person name="Warring S."/>
            <person name="Larson R."/>
            <person name="Maurer-Alcala X."/>
            <person name="Dacks J."/>
            <person name="Kim E."/>
        </authorList>
    </citation>
    <scope>NUCLEOTIDE SEQUENCE</scope>
    <source>
        <strain evidence="3">PLY_AMNH</strain>
    </source>
</reference>